<keyword evidence="4" id="KW-1185">Reference proteome</keyword>
<dbReference type="InterPro" id="IPR003615">
    <property type="entry name" value="HNH_nuc"/>
</dbReference>
<dbReference type="RefSeq" id="XP_007737557.1">
    <property type="nucleotide sequence ID" value="XM_007739367.1"/>
</dbReference>
<dbReference type="STRING" id="1182542.W9XC96"/>
<evidence type="ECO:0000313" key="4">
    <source>
        <dbReference type="Proteomes" id="UP000019478"/>
    </source>
</evidence>
<evidence type="ECO:0000256" key="1">
    <source>
        <dbReference type="SAM" id="MobiDB-lite"/>
    </source>
</evidence>
<evidence type="ECO:0000259" key="2">
    <source>
        <dbReference type="Pfam" id="PF13391"/>
    </source>
</evidence>
<organism evidence="3 4">
    <name type="scientific">Capronia epimyces CBS 606.96</name>
    <dbReference type="NCBI Taxonomy" id="1182542"/>
    <lineage>
        <taxon>Eukaryota</taxon>
        <taxon>Fungi</taxon>
        <taxon>Dikarya</taxon>
        <taxon>Ascomycota</taxon>
        <taxon>Pezizomycotina</taxon>
        <taxon>Eurotiomycetes</taxon>
        <taxon>Chaetothyriomycetidae</taxon>
        <taxon>Chaetothyriales</taxon>
        <taxon>Herpotrichiellaceae</taxon>
        <taxon>Capronia</taxon>
    </lineage>
</organism>
<feature type="domain" description="HNH nuclease" evidence="2">
    <location>
        <begin position="147"/>
        <end position="211"/>
    </location>
</feature>
<feature type="compositionally biased region" description="Polar residues" evidence="1">
    <location>
        <begin position="347"/>
        <end position="360"/>
    </location>
</feature>
<feature type="compositionally biased region" description="Basic and acidic residues" evidence="1">
    <location>
        <begin position="372"/>
        <end position="381"/>
    </location>
</feature>
<dbReference type="Pfam" id="PF13391">
    <property type="entry name" value="HNH_2"/>
    <property type="match status" value="1"/>
</dbReference>
<dbReference type="GeneID" id="19173357"/>
<dbReference type="Proteomes" id="UP000019478">
    <property type="component" value="Unassembled WGS sequence"/>
</dbReference>
<dbReference type="EMBL" id="AMGY01000009">
    <property type="protein sequence ID" value="EXJ78112.1"/>
    <property type="molecule type" value="Genomic_DNA"/>
</dbReference>
<gene>
    <name evidence="3" type="ORF">A1O3_09273</name>
</gene>
<comment type="caution">
    <text evidence="3">The sequence shown here is derived from an EMBL/GenBank/DDBJ whole genome shotgun (WGS) entry which is preliminary data.</text>
</comment>
<proteinExistence type="predicted"/>
<accession>W9XC96</accession>
<dbReference type="AlphaFoldDB" id="W9XC96"/>
<dbReference type="HOGENOM" id="CLU_030288_4_1_1"/>
<feature type="region of interest" description="Disordered" evidence="1">
    <location>
        <begin position="1"/>
        <end position="23"/>
    </location>
</feature>
<sequence length="394" mass="44326">MSNENPTLVWSPYPPPSHPQKTISQPACLSISIKHPGQDLPLLAFPPFDAGGVHHETVLVACGILVGNHWDGFLSSDREGQHSVSSSEKILREESYYYHPSRQPSELDYAVTPTFEHWRFPYGKLPPSWQQIPSFKQTSQPNDSNLCRVTQFEEGVEDAHLVPSSERRWFDNNLALYMNSARADALKAPVNMIRLRSDIHTVFDAKRFAIVPLDGRLIVYCLNYQLGSQFADLYHGVEIHQIRASPPVCQFLFARFAYTVFDTLRGFLVLNIPKKLRLFMNNQMETELCNPERCWRFAQYTACQGKSASASASPRKRPYPDAGPAYSDDDGMEEEFRGRKKSRSDETSSSADLSVKTPETTPFPASKIGKTTHVDNGDEHLILSSQGRGWGTAG</sequence>
<dbReference type="eggNOG" id="ENOG502S5NF">
    <property type="taxonomic scope" value="Eukaryota"/>
</dbReference>
<feature type="region of interest" description="Disordered" evidence="1">
    <location>
        <begin position="309"/>
        <end position="394"/>
    </location>
</feature>
<name>W9XC96_9EURO</name>
<evidence type="ECO:0000313" key="3">
    <source>
        <dbReference type="EMBL" id="EXJ78112.1"/>
    </source>
</evidence>
<dbReference type="OrthoDB" id="4136782at2759"/>
<protein>
    <recommendedName>
        <fullName evidence="2">HNH nuclease domain-containing protein</fullName>
    </recommendedName>
</protein>
<reference evidence="3 4" key="1">
    <citation type="submission" date="2013-03" db="EMBL/GenBank/DDBJ databases">
        <title>The Genome Sequence of Capronia epimyces CBS 606.96.</title>
        <authorList>
            <consortium name="The Broad Institute Genomics Platform"/>
            <person name="Cuomo C."/>
            <person name="de Hoog S."/>
            <person name="Gorbushina A."/>
            <person name="Walker B."/>
            <person name="Young S.K."/>
            <person name="Zeng Q."/>
            <person name="Gargeya S."/>
            <person name="Fitzgerald M."/>
            <person name="Haas B."/>
            <person name="Abouelleil A."/>
            <person name="Allen A.W."/>
            <person name="Alvarado L."/>
            <person name="Arachchi H.M."/>
            <person name="Berlin A.M."/>
            <person name="Chapman S.B."/>
            <person name="Gainer-Dewar J."/>
            <person name="Goldberg J."/>
            <person name="Griggs A."/>
            <person name="Gujja S."/>
            <person name="Hansen M."/>
            <person name="Howarth C."/>
            <person name="Imamovic A."/>
            <person name="Ireland A."/>
            <person name="Larimer J."/>
            <person name="McCowan C."/>
            <person name="Murphy C."/>
            <person name="Pearson M."/>
            <person name="Poon T.W."/>
            <person name="Priest M."/>
            <person name="Roberts A."/>
            <person name="Saif S."/>
            <person name="Shea T."/>
            <person name="Sisk P."/>
            <person name="Sykes S."/>
            <person name="Wortman J."/>
            <person name="Nusbaum C."/>
            <person name="Birren B."/>
        </authorList>
    </citation>
    <scope>NUCLEOTIDE SEQUENCE [LARGE SCALE GENOMIC DNA]</scope>
    <source>
        <strain evidence="3 4">CBS 606.96</strain>
    </source>
</reference>